<dbReference type="eggNOG" id="ENOG502QU5Q">
    <property type="taxonomic scope" value="Eukaryota"/>
</dbReference>
<dbReference type="CTD" id="6755172"/>
<dbReference type="RefSeq" id="XP_002114276.1">
    <property type="nucleotide sequence ID" value="XM_002114240.1"/>
</dbReference>
<keyword evidence="7" id="KW-1185">Reference proteome</keyword>
<dbReference type="Pfam" id="PF00514">
    <property type="entry name" value="Arm"/>
    <property type="match status" value="1"/>
</dbReference>
<dbReference type="PANTHER" id="PTHR46840">
    <property type="entry name" value="ARMADILLO REPEAT-CONTAINING PROTEIN 1"/>
    <property type="match status" value="1"/>
</dbReference>
<dbReference type="InterPro" id="IPR016617">
    <property type="entry name" value="ARMC1"/>
</dbReference>
<keyword evidence="3" id="KW-0496">Mitochondrion</keyword>
<dbReference type="KEGG" id="tad:TRIADDRAFT_57917"/>
<dbReference type="InterPro" id="IPR000225">
    <property type="entry name" value="Armadillo"/>
</dbReference>
<dbReference type="Proteomes" id="UP000009022">
    <property type="component" value="Unassembled WGS sequence"/>
</dbReference>
<proteinExistence type="predicted"/>
<evidence type="ECO:0000256" key="1">
    <source>
        <dbReference type="ARBA" id="ARBA00004294"/>
    </source>
</evidence>
<dbReference type="HOGENOM" id="CLU_077781_0_0_1"/>
<evidence type="ECO:0000256" key="5">
    <source>
        <dbReference type="ARBA" id="ARBA00046478"/>
    </source>
</evidence>
<dbReference type="OrthoDB" id="17335at2759"/>
<sequence length="250" mass="27607">MSAYTVAKNLRDLAIQPQNRVAIVKDQGCLPGLVLFLDNDDPRVVVLALEALRYLSLCPSNRTPMRSEIGMLVSLKAIMNSKDQKACQLASEIHTTLVPTTRNTRSRRAGATSGQYFLSNANKNARTIILQISGLTDSASRFKCEQRLLATPGVVSFTFDLVKKRCILRARPNLKIETICQAVAETKTMTAQQIVKNDMGEENAMPDYLPEDDDSTTIQKGAVARIDDNNGNGNGWISSVTSFISKSFYW</sequence>
<dbReference type="PhylomeDB" id="B3S241"/>
<protein>
    <recommendedName>
        <fullName evidence="2">Armadillo repeat-containing protein 1</fullName>
    </recommendedName>
</protein>
<dbReference type="InterPro" id="IPR011989">
    <property type="entry name" value="ARM-like"/>
</dbReference>
<dbReference type="STRING" id="10228.B3S241"/>
<accession>B3S241</accession>
<evidence type="ECO:0000313" key="6">
    <source>
        <dbReference type="EMBL" id="EDV23366.1"/>
    </source>
</evidence>
<evidence type="ECO:0000256" key="3">
    <source>
        <dbReference type="ARBA" id="ARBA00022787"/>
    </source>
</evidence>
<dbReference type="InterPro" id="IPR036163">
    <property type="entry name" value="HMA_dom_sf"/>
</dbReference>
<evidence type="ECO:0000256" key="4">
    <source>
        <dbReference type="ARBA" id="ARBA00023764"/>
    </source>
</evidence>
<dbReference type="GeneID" id="6755172"/>
<evidence type="ECO:0000313" key="7">
    <source>
        <dbReference type="Proteomes" id="UP000009022"/>
    </source>
</evidence>
<comment type="subunit">
    <text evidence="5">Interacts with mitochondrial contact site and cristae organizing system (MICOS) complex components IMMT/MIC60 and MICOS10/MIC10. Interacts with mitochondrial outer membrane sorting assembly machinery (SAM) complex components SAMM50 and MTX1.</text>
</comment>
<dbReference type="InParanoid" id="B3S241"/>
<dbReference type="SUPFAM" id="SSF48371">
    <property type="entry name" value="ARM repeat"/>
    <property type="match status" value="1"/>
</dbReference>
<comment type="subcellular location">
    <subcellularLocation>
        <location evidence="1">Mitochondrion outer membrane</location>
    </subcellularLocation>
</comment>
<keyword evidence="3" id="KW-1000">Mitochondrion outer membrane</keyword>
<dbReference type="FunCoup" id="B3S241">
    <property type="interactions" value="1549"/>
</dbReference>
<dbReference type="AlphaFoldDB" id="B3S241"/>
<organism evidence="6 7">
    <name type="scientific">Trichoplax adhaerens</name>
    <name type="common">Trichoplax reptans</name>
    <dbReference type="NCBI Taxonomy" id="10228"/>
    <lineage>
        <taxon>Eukaryota</taxon>
        <taxon>Metazoa</taxon>
        <taxon>Placozoa</taxon>
        <taxon>Uniplacotomia</taxon>
        <taxon>Trichoplacea</taxon>
        <taxon>Trichoplacidae</taxon>
        <taxon>Trichoplax</taxon>
    </lineage>
</organism>
<name>B3S241_TRIAD</name>
<comment type="function">
    <text evidence="4">In association with mitochondrial contact site and cristae organizing system (MICOS) complex components and mitochondrial outer membrane sorting assembly machinery (SAM) complex components may regulate mitochondrial dynamics playing a role in determining mitochondrial length, distribution and motility.</text>
</comment>
<dbReference type="GO" id="GO:0046872">
    <property type="term" value="F:metal ion binding"/>
    <property type="evidence" value="ECO:0007669"/>
    <property type="project" value="InterPro"/>
</dbReference>
<dbReference type="PANTHER" id="PTHR46840:SF2">
    <property type="entry name" value="ARMADILLO REPEAT-CONTAINING PROTEIN 1"/>
    <property type="match status" value="1"/>
</dbReference>
<keyword evidence="3" id="KW-0472">Membrane</keyword>
<dbReference type="EMBL" id="DS985247">
    <property type="protein sequence ID" value="EDV23366.1"/>
    <property type="molecule type" value="Genomic_DNA"/>
</dbReference>
<dbReference type="OMA" id="VNEMNSC"/>
<dbReference type="GO" id="GO:0005741">
    <property type="term" value="C:mitochondrial outer membrane"/>
    <property type="evidence" value="ECO:0007669"/>
    <property type="project" value="UniProtKB-SubCell"/>
</dbReference>
<gene>
    <name evidence="6" type="ORF">TRIADDRAFT_57917</name>
</gene>
<dbReference type="Gene3D" id="1.25.10.10">
    <property type="entry name" value="Leucine-rich Repeat Variant"/>
    <property type="match status" value="1"/>
</dbReference>
<dbReference type="InterPro" id="IPR016024">
    <property type="entry name" value="ARM-type_fold"/>
</dbReference>
<dbReference type="SUPFAM" id="SSF55008">
    <property type="entry name" value="HMA, heavy metal-associated domain"/>
    <property type="match status" value="1"/>
</dbReference>
<evidence type="ECO:0000256" key="2">
    <source>
        <dbReference type="ARBA" id="ARBA00013732"/>
    </source>
</evidence>
<reference evidence="6 7" key="1">
    <citation type="journal article" date="2008" name="Nature">
        <title>The Trichoplax genome and the nature of placozoans.</title>
        <authorList>
            <person name="Srivastava M."/>
            <person name="Begovic E."/>
            <person name="Chapman J."/>
            <person name="Putnam N.H."/>
            <person name="Hellsten U."/>
            <person name="Kawashima T."/>
            <person name="Kuo A."/>
            <person name="Mitros T."/>
            <person name="Salamov A."/>
            <person name="Carpenter M.L."/>
            <person name="Signorovitch A.Y."/>
            <person name="Moreno M.A."/>
            <person name="Kamm K."/>
            <person name="Grimwood J."/>
            <person name="Schmutz J."/>
            <person name="Shapiro H."/>
            <person name="Grigoriev I.V."/>
            <person name="Buss L.W."/>
            <person name="Schierwater B."/>
            <person name="Dellaporta S.L."/>
            <person name="Rokhsar D.S."/>
        </authorList>
    </citation>
    <scope>NUCLEOTIDE SEQUENCE [LARGE SCALE GENOMIC DNA]</scope>
    <source>
        <strain evidence="6 7">Grell-BS-1999</strain>
    </source>
</reference>